<feature type="domain" description="DAD" evidence="3">
    <location>
        <begin position="979"/>
        <end position="1018"/>
    </location>
</feature>
<dbReference type="PANTHER" id="PTHR45725:SF1">
    <property type="entry name" value="DISHEVELLED ASSOCIATED ACTIVATOR OF MORPHOGENESIS, ISOFORM D"/>
    <property type="match status" value="1"/>
</dbReference>
<gene>
    <name evidence="6" type="ORF">MGAL_10B012036</name>
</gene>
<evidence type="ECO:0000256" key="2">
    <source>
        <dbReference type="SAM" id="MobiDB-lite"/>
    </source>
</evidence>
<feature type="region of interest" description="Disordered" evidence="2">
    <location>
        <begin position="952"/>
        <end position="989"/>
    </location>
</feature>
<feature type="compositionally biased region" description="Basic and acidic residues" evidence="2">
    <location>
        <begin position="952"/>
        <end position="980"/>
    </location>
</feature>
<dbReference type="GO" id="GO:0003779">
    <property type="term" value="F:actin binding"/>
    <property type="evidence" value="ECO:0007669"/>
    <property type="project" value="InterPro"/>
</dbReference>
<dbReference type="InterPro" id="IPR051425">
    <property type="entry name" value="Formin_Homology"/>
</dbReference>
<evidence type="ECO:0000259" key="3">
    <source>
        <dbReference type="PROSITE" id="PS51231"/>
    </source>
</evidence>
<dbReference type="PROSITE" id="PS51444">
    <property type="entry name" value="FH2"/>
    <property type="match status" value="1"/>
</dbReference>
<dbReference type="InterPro" id="IPR014768">
    <property type="entry name" value="GBD/FH3_dom"/>
</dbReference>
<dbReference type="Pfam" id="PF02181">
    <property type="entry name" value="FH2"/>
    <property type="match status" value="1"/>
</dbReference>
<dbReference type="PANTHER" id="PTHR45725">
    <property type="entry name" value="FORMIN HOMOLOGY 2 FAMILY MEMBER"/>
    <property type="match status" value="1"/>
</dbReference>
<dbReference type="SMART" id="SM01139">
    <property type="entry name" value="Drf_FH3"/>
    <property type="match status" value="1"/>
</dbReference>
<dbReference type="SUPFAM" id="SSF48371">
    <property type="entry name" value="ARM repeat"/>
    <property type="match status" value="1"/>
</dbReference>
<dbReference type="Gene3D" id="1.25.10.10">
    <property type="entry name" value="Leucine-rich Repeat Variant"/>
    <property type="match status" value="1"/>
</dbReference>
<feature type="region of interest" description="Disordered" evidence="2">
    <location>
        <begin position="541"/>
        <end position="585"/>
    </location>
</feature>
<dbReference type="SMART" id="SM00498">
    <property type="entry name" value="FH2"/>
    <property type="match status" value="1"/>
</dbReference>
<protein>
    <submittedName>
        <fullName evidence="6">Dishevelled associated activator of morphogenesis</fullName>
    </submittedName>
</protein>
<dbReference type="InterPro" id="IPR042201">
    <property type="entry name" value="FH2_Formin_sf"/>
</dbReference>
<dbReference type="GO" id="GO:0031267">
    <property type="term" value="F:small GTPase binding"/>
    <property type="evidence" value="ECO:0007669"/>
    <property type="project" value="InterPro"/>
</dbReference>
<proteinExistence type="predicted"/>
<dbReference type="InterPro" id="IPR015425">
    <property type="entry name" value="FH2_Formin"/>
</dbReference>
<feature type="compositionally biased region" description="Pro residues" evidence="2">
    <location>
        <begin position="541"/>
        <end position="562"/>
    </location>
</feature>
<keyword evidence="1" id="KW-0175">Coiled coil</keyword>
<feature type="domain" description="FH2" evidence="5">
    <location>
        <begin position="571"/>
        <end position="966"/>
    </location>
</feature>
<accession>A0A8B6DNW7</accession>
<evidence type="ECO:0000313" key="6">
    <source>
        <dbReference type="EMBL" id="VDI22534.1"/>
    </source>
</evidence>
<dbReference type="InterPro" id="IPR010473">
    <property type="entry name" value="GTPase-bd"/>
</dbReference>
<dbReference type="InterPro" id="IPR014767">
    <property type="entry name" value="DAD_dom"/>
</dbReference>
<dbReference type="SUPFAM" id="SSF101447">
    <property type="entry name" value="Formin homology 2 domain (FH2 domain)"/>
    <property type="match status" value="1"/>
</dbReference>
<evidence type="ECO:0000313" key="7">
    <source>
        <dbReference type="Proteomes" id="UP000596742"/>
    </source>
</evidence>
<reference evidence="6" key="1">
    <citation type="submission" date="2018-11" db="EMBL/GenBank/DDBJ databases">
        <authorList>
            <person name="Alioto T."/>
            <person name="Alioto T."/>
        </authorList>
    </citation>
    <scope>NUCLEOTIDE SEQUENCE</scope>
</reference>
<dbReference type="EMBL" id="UYJE01003799">
    <property type="protein sequence ID" value="VDI22534.1"/>
    <property type="molecule type" value="Genomic_DNA"/>
</dbReference>
<evidence type="ECO:0000259" key="5">
    <source>
        <dbReference type="PROSITE" id="PS51444"/>
    </source>
</evidence>
<dbReference type="InterPro" id="IPR010472">
    <property type="entry name" value="FH3_dom"/>
</dbReference>
<keyword evidence="7" id="KW-1185">Reference proteome</keyword>
<name>A0A8B6DNW7_MYTGA</name>
<dbReference type="PROSITE" id="PS51232">
    <property type="entry name" value="GBD_FH3"/>
    <property type="match status" value="1"/>
</dbReference>
<comment type="caution">
    <text evidence="6">The sequence shown here is derived from an EMBL/GenBank/DDBJ whole genome shotgun (WGS) entry which is preliminary data.</text>
</comment>
<dbReference type="OrthoDB" id="1104827at2759"/>
<feature type="region of interest" description="Disordered" evidence="2">
    <location>
        <begin position="1010"/>
        <end position="1045"/>
    </location>
</feature>
<dbReference type="Gene3D" id="1.10.238.150">
    <property type="entry name" value="Formin, FH3 diaphanous domain"/>
    <property type="match status" value="1"/>
</dbReference>
<feature type="coiled-coil region" evidence="1">
    <location>
        <begin position="418"/>
        <end position="497"/>
    </location>
</feature>
<dbReference type="GO" id="GO:0030036">
    <property type="term" value="P:actin cytoskeleton organization"/>
    <property type="evidence" value="ECO:0007669"/>
    <property type="project" value="InterPro"/>
</dbReference>
<dbReference type="Pfam" id="PF06367">
    <property type="entry name" value="Drf_FH3"/>
    <property type="match status" value="1"/>
</dbReference>
<dbReference type="Proteomes" id="UP000596742">
    <property type="component" value="Unassembled WGS sequence"/>
</dbReference>
<evidence type="ECO:0000259" key="4">
    <source>
        <dbReference type="PROSITE" id="PS51232"/>
    </source>
</evidence>
<dbReference type="InterPro" id="IPR011989">
    <property type="entry name" value="ARM-like"/>
</dbReference>
<organism evidence="6 7">
    <name type="scientific">Mytilus galloprovincialis</name>
    <name type="common">Mediterranean mussel</name>
    <dbReference type="NCBI Taxonomy" id="29158"/>
    <lineage>
        <taxon>Eukaryota</taxon>
        <taxon>Metazoa</taxon>
        <taxon>Spiralia</taxon>
        <taxon>Lophotrochozoa</taxon>
        <taxon>Mollusca</taxon>
        <taxon>Bivalvia</taxon>
        <taxon>Autobranchia</taxon>
        <taxon>Pteriomorphia</taxon>
        <taxon>Mytilida</taxon>
        <taxon>Mytiloidea</taxon>
        <taxon>Mytilidae</taxon>
        <taxon>Mytilinae</taxon>
        <taxon>Mytilus</taxon>
    </lineage>
</organism>
<dbReference type="InterPro" id="IPR016024">
    <property type="entry name" value="ARM-type_fold"/>
</dbReference>
<feature type="domain" description="GBD/FH3" evidence="4">
    <location>
        <begin position="35"/>
        <end position="401"/>
    </location>
</feature>
<sequence length="1045" mass="118833">MTSKQSSWCCCFSGRPPEITRLAADPIQPIQIDIPMPDDENEIDTKFSEIVAELDVDQAHRDALFNLPSDKKWQLYCSKIQDREMPDAYIDNINSLSDTRVSFDDFKEDQGLEIVDGLKTALRTQPMSFVTRFLDKEGLECLLNFLQRMDFTTMESSIHTSVIGCIKALMNNSQGRAHVFAFPDSVNIIAQSLSTENIKTKTALYEILGAMCLVSGGHKKVLEAMLHYQKYAAERTRFQSLIFDLERSTGRYREEVNLKTAIMSFINAALKYGPGQESLEFRLHLRYEFLMLGIQPVIDKLRNHGNATLDRHLDYFEMMRNADEKQLCSRFENVHVDTKSAYSMFDVLRKKLTMSSAYQNFMSIMQHLILLPFGNDMNIVGLWKVIDQIVQQVVLQQKNGKDPDVGTVEMNVKNIVRQMTSETDLQSLQQKLKDLSKQNEEMESKLAKKDHECEIKNEEKAELAATVTRMVAKLDSQTDLKQVIDKLNMEIEMLKAQLAAKPTDSRISDMVINSCSIPDDAKVGISTSAADAYYKSLAPAPPPPMAPPPPPAPGAPPPPPAPGMMSGMGQSSNHPKPKKPMKSLNWDKLPDMVVSGTVWNRLQHEKVYPKLDLNDFEKTFSAYQKKIEGEEQSSKTSKHKELALIDGRRAQNCTILLSKLKLTNEEVIKAVTDMDSREDLPKDMLEQLLKFVPTTEEIQTLNEHSQEVDNMARADRFLFEASQVFHYEAILKALYFKKKFPERLGDIRPKINAVIDSSNTMMKSTKLRQLLEIILALGNFMNRGQRGNAKGFKLNSLNNMLDTKSSMDRNVTLLHYLVDVLEKRFPKIMPLESELPDVKVASKVNMGELDKEIVVLRSGLSEIEKEIVLFEKQSMHGKVRFVSVMTDFVAVASYNVSEIEEAYTEMINKFKEAAKSFGDISDDSKPDDFFGIMDTFINSINDAKQENERIRQLKEEEERRAKLEEQMRREREKSRMKKGENANGKAGSAKGEFDELISALRTGDVFGEDLSKMRRNRKRAVTPQRENSRERAGAMKTARAILTEQ</sequence>
<dbReference type="AlphaFoldDB" id="A0A8B6DNW7"/>
<dbReference type="Gene3D" id="1.20.58.2220">
    <property type="entry name" value="Formin, FH2 domain"/>
    <property type="match status" value="1"/>
</dbReference>
<dbReference type="SMART" id="SM01140">
    <property type="entry name" value="Drf_GBD"/>
    <property type="match status" value="1"/>
</dbReference>
<dbReference type="Pfam" id="PF06371">
    <property type="entry name" value="Drf_GBD"/>
    <property type="match status" value="1"/>
</dbReference>
<evidence type="ECO:0000256" key="1">
    <source>
        <dbReference type="SAM" id="Coils"/>
    </source>
</evidence>
<dbReference type="PROSITE" id="PS51231">
    <property type="entry name" value="DAD"/>
    <property type="match status" value="1"/>
</dbReference>